<comment type="subcellular location">
    <subcellularLocation>
        <location evidence="1">Membrane</location>
        <topology evidence="1">Multi-pass membrane protein</topology>
    </subcellularLocation>
</comment>
<name>A0A6A6TQ72_9PLEO</name>
<feature type="transmembrane region" description="Helical" evidence="4">
    <location>
        <begin position="248"/>
        <end position="268"/>
    </location>
</feature>
<feature type="region of interest" description="Disordered" evidence="3">
    <location>
        <begin position="17"/>
        <end position="39"/>
    </location>
</feature>
<evidence type="ECO:0000259" key="5">
    <source>
        <dbReference type="PROSITE" id="PS50850"/>
    </source>
</evidence>
<comment type="similarity">
    <text evidence="2">Belongs to the major facilitator superfamily. Monocarboxylate porter (TC 2.A.1.13) family.</text>
</comment>
<evidence type="ECO:0000256" key="4">
    <source>
        <dbReference type="SAM" id="Phobius"/>
    </source>
</evidence>
<feature type="transmembrane region" description="Helical" evidence="4">
    <location>
        <begin position="142"/>
        <end position="164"/>
    </location>
</feature>
<dbReference type="PANTHER" id="PTHR11360">
    <property type="entry name" value="MONOCARBOXYLATE TRANSPORTER"/>
    <property type="match status" value="1"/>
</dbReference>
<dbReference type="InterPro" id="IPR011701">
    <property type="entry name" value="MFS"/>
</dbReference>
<evidence type="ECO:0000313" key="7">
    <source>
        <dbReference type="Proteomes" id="UP000799324"/>
    </source>
</evidence>
<sequence>MSSTQIIELQSIETSDDFVEHPQSDSIEPVEANNSSSLPPTDRGKDAWLFLFACFMLEALIWGFPSSYGVFQAYYSSHEPFAGSGQIAVVGACAMGIMYMNIIPCFALLKCFPKLRLWATPVGLVVVCISLGLGSLSTKVSHLILTQGVLYAIGGGFAWTPILFMIEEWWVRRRGFAYGVTMAGLGLSGAILPLVLEWLLNNYGFPTTLRVCALSFVALNMPVLFFFKPRIPFSQTSQNRSFDLAFVRSSNFLILQSGNVVSSVGYFLPTIYLPTFARSLGASNLESIVTIVLLNAAAFIGSLCMGAAVDRYDVTACILVSAAGSAFGVFLLWGLCTSLPLLYIFCLVYGAFAGCASSFWSGIMKETKERKRGADMGMIFAFLSAGKGVGNLCSGPLSEVLLRAGTWKAGLAYGSQYGALISFTGVTAVIGGWAFLARRIGWM</sequence>
<evidence type="ECO:0000313" key="6">
    <source>
        <dbReference type="EMBL" id="KAF2661940.1"/>
    </source>
</evidence>
<dbReference type="Gene3D" id="1.20.1250.20">
    <property type="entry name" value="MFS general substrate transporter like domains"/>
    <property type="match status" value="2"/>
</dbReference>
<feature type="transmembrane region" description="Helical" evidence="4">
    <location>
        <begin position="116"/>
        <end position="136"/>
    </location>
</feature>
<feature type="transmembrane region" description="Helical" evidence="4">
    <location>
        <begin position="176"/>
        <end position="196"/>
    </location>
</feature>
<proteinExistence type="inferred from homology"/>
<keyword evidence="7" id="KW-1185">Reference proteome</keyword>
<feature type="transmembrane region" description="Helical" evidence="4">
    <location>
        <begin position="316"/>
        <end position="335"/>
    </location>
</feature>
<feature type="transmembrane region" description="Helical" evidence="4">
    <location>
        <begin position="208"/>
        <end position="227"/>
    </location>
</feature>
<keyword evidence="4" id="KW-0472">Membrane</keyword>
<dbReference type="Proteomes" id="UP000799324">
    <property type="component" value="Unassembled WGS sequence"/>
</dbReference>
<feature type="transmembrane region" description="Helical" evidence="4">
    <location>
        <begin position="47"/>
        <end position="65"/>
    </location>
</feature>
<dbReference type="OrthoDB" id="2213137at2759"/>
<organism evidence="6 7">
    <name type="scientific">Lophiostoma macrostomum CBS 122681</name>
    <dbReference type="NCBI Taxonomy" id="1314788"/>
    <lineage>
        <taxon>Eukaryota</taxon>
        <taxon>Fungi</taxon>
        <taxon>Dikarya</taxon>
        <taxon>Ascomycota</taxon>
        <taxon>Pezizomycotina</taxon>
        <taxon>Dothideomycetes</taxon>
        <taxon>Pleosporomycetidae</taxon>
        <taxon>Pleosporales</taxon>
        <taxon>Lophiostomataceae</taxon>
        <taxon>Lophiostoma</taxon>
    </lineage>
</organism>
<gene>
    <name evidence="6" type="ORF">K491DRAFT_686923</name>
</gene>
<dbReference type="Pfam" id="PF07690">
    <property type="entry name" value="MFS_1"/>
    <property type="match status" value="1"/>
</dbReference>
<dbReference type="InterPro" id="IPR020846">
    <property type="entry name" value="MFS_dom"/>
</dbReference>
<feature type="transmembrane region" description="Helical" evidence="4">
    <location>
        <begin position="417"/>
        <end position="437"/>
    </location>
</feature>
<keyword evidence="4" id="KW-0812">Transmembrane</keyword>
<feature type="transmembrane region" description="Helical" evidence="4">
    <location>
        <begin position="341"/>
        <end position="364"/>
    </location>
</feature>
<feature type="transmembrane region" description="Helical" evidence="4">
    <location>
        <begin position="288"/>
        <end position="309"/>
    </location>
</feature>
<dbReference type="PANTHER" id="PTHR11360:SF287">
    <property type="entry name" value="MFS MONOCARBOXYLATE TRANSPORTER"/>
    <property type="match status" value="1"/>
</dbReference>
<dbReference type="InterPro" id="IPR050327">
    <property type="entry name" value="Proton-linked_MCT"/>
</dbReference>
<feature type="domain" description="Major facilitator superfamily (MFS) profile" evidence="5">
    <location>
        <begin position="251"/>
        <end position="443"/>
    </location>
</feature>
<feature type="transmembrane region" description="Helical" evidence="4">
    <location>
        <begin position="85"/>
        <end position="109"/>
    </location>
</feature>
<evidence type="ECO:0000256" key="2">
    <source>
        <dbReference type="ARBA" id="ARBA00006727"/>
    </source>
</evidence>
<protein>
    <submittedName>
        <fullName evidence="6">MFS general substrate transporter</fullName>
    </submittedName>
</protein>
<dbReference type="GO" id="GO:0016020">
    <property type="term" value="C:membrane"/>
    <property type="evidence" value="ECO:0007669"/>
    <property type="project" value="UniProtKB-SubCell"/>
</dbReference>
<feature type="transmembrane region" description="Helical" evidence="4">
    <location>
        <begin position="376"/>
        <end position="397"/>
    </location>
</feature>
<dbReference type="InterPro" id="IPR036259">
    <property type="entry name" value="MFS_trans_sf"/>
</dbReference>
<evidence type="ECO:0000256" key="3">
    <source>
        <dbReference type="SAM" id="MobiDB-lite"/>
    </source>
</evidence>
<reference evidence="6" key="1">
    <citation type="journal article" date="2020" name="Stud. Mycol.">
        <title>101 Dothideomycetes genomes: a test case for predicting lifestyles and emergence of pathogens.</title>
        <authorList>
            <person name="Haridas S."/>
            <person name="Albert R."/>
            <person name="Binder M."/>
            <person name="Bloem J."/>
            <person name="Labutti K."/>
            <person name="Salamov A."/>
            <person name="Andreopoulos B."/>
            <person name="Baker S."/>
            <person name="Barry K."/>
            <person name="Bills G."/>
            <person name="Bluhm B."/>
            <person name="Cannon C."/>
            <person name="Castanera R."/>
            <person name="Culley D."/>
            <person name="Daum C."/>
            <person name="Ezra D."/>
            <person name="Gonzalez J."/>
            <person name="Henrissat B."/>
            <person name="Kuo A."/>
            <person name="Liang C."/>
            <person name="Lipzen A."/>
            <person name="Lutzoni F."/>
            <person name="Magnuson J."/>
            <person name="Mondo S."/>
            <person name="Nolan M."/>
            <person name="Ohm R."/>
            <person name="Pangilinan J."/>
            <person name="Park H.-J."/>
            <person name="Ramirez L."/>
            <person name="Alfaro M."/>
            <person name="Sun H."/>
            <person name="Tritt A."/>
            <person name="Yoshinaga Y."/>
            <person name="Zwiers L.-H."/>
            <person name="Turgeon B."/>
            <person name="Goodwin S."/>
            <person name="Spatafora J."/>
            <person name="Crous P."/>
            <person name="Grigoriev I."/>
        </authorList>
    </citation>
    <scope>NUCLEOTIDE SEQUENCE</scope>
    <source>
        <strain evidence="6">CBS 122681</strain>
    </source>
</reference>
<accession>A0A6A6TQ72</accession>
<dbReference type="GO" id="GO:0022857">
    <property type="term" value="F:transmembrane transporter activity"/>
    <property type="evidence" value="ECO:0007669"/>
    <property type="project" value="InterPro"/>
</dbReference>
<keyword evidence="4" id="KW-1133">Transmembrane helix</keyword>
<dbReference type="SUPFAM" id="SSF103473">
    <property type="entry name" value="MFS general substrate transporter"/>
    <property type="match status" value="1"/>
</dbReference>
<evidence type="ECO:0000256" key="1">
    <source>
        <dbReference type="ARBA" id="ARBA00004141"/>
    </source>
</evidence>
<dbReference type="AlphaFoldDB" id="A0A6A6TQ72"/>
<dbReference type="EMBL" id="MU004291">
    <property type="protein sequence ID" value="KAF2661940.1"/>
    <property type="molecule type" value="Genomic_DNA"/>
</dbReference>
<dbReference type="PROSITE" id="PS50850">
    <property type="entry name" value="MFS"/>
    <property type="match status" value="1"/>
</dbReference>